<gene>
    <name evidence="1" type="ORF">CRHIZ90672A_00003104</name>
</gene>
<evidence type="ECO:0000313" key="2">
    <source>
        <dbReference type="Proteomes" id="UP000696573"/>
    </source>
</evidence>
<proteinExistence type="predicted"/>
<evidence type="ECO:0000313" key="1">
    <source>
        <dbReference type="EMBL" id="CAH0029536.1"/>
    </source>
</evidence>
<organism evidence="1 2">
    <name type="scientific">Clonostachys rhizophaga</name>
    <dbReference type="NCBI Taxonomy" id="160324"/>
    <lineage>
        <taxon>Eukaryota</taxon>
        <taxon>Fungi</taxon>
        <taxon>Dikarya</taxon>
        <taxon>Ascomycota</taxon>
        <taxon>Pezizomycotina</taxon>
        <taxon>Sordariomycetes</taxon>
        <taxon>Hypocreomycetidae</taxon>
        <taxon>Hypocreales</taxon>
        <taxon>Bionectriaceae</taxon>
        <taxon>Clonostachys</taxon>
    </lineage>
</organism>
<accession>A0A9N9YSD8</accession>
<protein>
    <submittedName>
        <fullName evidence="1">Uncharacterized protein</fullName>
    </submittedName>
</protein>
<comment type="caution">
    <text evidence="1">The sequence shown here is derived from an EMBL/GenBank/DDBJ whole genome shotgun (WGS) entry which is preliminary data.</text>
</comment>
<name>A0A9N9YSD8_9HYPO</name>
<dbReference type="Proteomes" id="UP000696573">
    <property type="component" value="Unassembled WGS sequence"/>
</dbReference>
<dbReference type="AlphaFoldDB" id="A0A9N9YSD8"/>
<keyword evidence="2" id="KW-1185">Reference proteome</keyword>
<reference evidence="1" key="1">
    <citation type="submission" date="2021-10" db="EMBL/GenBank/DDBJ databases">
        <authorList>
            <person name="Piombo E."/>
        </authorList>
    </citation>
    <scope>NUCLEOTIDE SEQUENCE</scope>
</reference>
<sequence>MSVVNHDLAGFEVDLVPDILEIAAILVEYTGHGSLESVANGFALLGKLHIGIAHFGNLVRLEIELVAILILRSLSNQLRQPESVED</sequence>
<dbReference type="EMBL" id="CABFNQ020000740">
    <property type="protein sequence ID" value="CAH0029536.1"/>
    <property type="molecule type" value="Genomic_DNA"/>
</dbReference>